<dbReference type="InterPro" id="IPR028055">
    <property type="entry name" value="YidC/Oxa/ALB_C"/>
</dbReference>
<evidence type="ECO:0000256" key="8">
    <source>
        <dbReference type="ARBA" id="ARBA00023186"/>
    </source>
</evidence>
<evidence type="ECO:0000256" key="5">
    <source>
        <dbReference type="ARBA" id="ARBA00022927"/>
    </source>
</evidence>
<organism evidence="13 14">
    <name type="scientific">Thermosipho atlanticus DSM 15807</name>
    <dbReference type="NCBI Taxonomy" id="1123380"/>
    <lineage>
        <taxon>Bacteria</taxon>
        <taxon>Thermotogati</taxon>
        <taxon>Thermotogota</taxon>
        <taxon>Thermotogae</taxon>
        <taxon>Thermotogales</taxon>
        <taxon>Fervidobacteriaceae</taxon>
        <taxon>Thermosipho</taxon>
    </lineage>
</organism>
<keyword evidence="5" id="KW-0653">Protein transport</keyword>
<keyword evidence="2" id="KW-0813">Transport</keyword>
<dbReference type="RefSeq" id="WP_073071616.1">
    <property type="nucleotide sequence ID" value="NZ_FQXN01000001.1"/>
</dbReference>
<feature type="chain" id="PRO_5012454777" evidence="11">
    <location>
        <begin position="21"/>
        <end position="434"/>
    </location>
</feature>
<evidence type="ECO:0000256" key="1">
    <source>
        <dbReference type="ARBA" id="ARBA00004651"/>
    </source>
</evidence>
<dbReference type="CDD" id="cd19668">
    <property type="entry name" value="TmYidC_peri"/>
    <property type="match status" value="1"/>
</dbReference>
<keyword evidence="6 10" id="KW-1133">Transmembrane helix</keyword>
<dbReference type="GO" id="GO:0005886">
    <property type="term" value="C:plasma membrane"/>
    <property type="evidence" value="ECO:0007669"/>
    <property type="project" value="UniProtKB-SubCell"/>
</dbReference>
<sequence length="434" mass="50231">MKKVLTVVFFLLAVFTVLNAGTITVEERTDGIYVITRFMEYRFDYMGNIQEIYSILERRTRVFLYSNDGFDVLDAGTPTFSWQGLKDGDKYSEVTLKFAYDGVEKIFDFKEGPNYTFNVLVNASKDVTVSIPRVGFEQDDRVRGNIFVSGYAKSKIVSIVKFNEKSIGGNLVAGNQLRFLAYIGPYKKTLIKDAFPEDYDVISEMLNSISGLNGWFDYIKYPLVNFFGWINDFTKNFGLTIIIFTIIVRFIFYPLYHAQTKSMIKMRKIQPLVEQVKKKYKDPQKQQEELLKIYRENKINPASGCLMALIQLPVFIVLYQVIRYYQEEFAFNGSFFIWKDLAAGGLSENWSFLIIQILAGYYLALITSQDTKTAWQSILMTFIFPFLFIGLPSGVFLYYTANTLIQLGTTYYIYKKYKIKGITQRELWGLPNKG</sequence>
<dbReference type="AlphaFoldDB" id="A0A1M5RBC0"/>
<reference evidence="14" key="1">
    <citation type="submission" date="2016-11" db="EMBL/GenBank/DDBJ databases">
        <authorList>
            <person name="Varghese N."/>
            <person name="Submissions S."/>
        </authorList>
    </citation>
    <scope>NUCLEOTIDE SEQUENCE [LARGE SCALE GENOMIC DNA]</scope>
    <source>
        <strain evidence="14">DSM 15807</strain>
    </source>
</reference>
<dbReference type="STRING" id="1123380.SAMN02745199_0421"/>
<dbReference type="CDD" id="cd20070">
    <property type="entry name" value="5TM_YidC_Alb3"/>
    <property type="match status" value="1"/>
</dbReference>
<protein>
    <submittedName>
        <fullName evidence="13">YidC/Oxa1 family membrane protein insertase</fullName>
    </submittedName>
</protein>
<keyword evidence="8" id="KW-0143">Chaperone</keyword>
<dbReference type="GO" id="GO:0051205">
    <property type="term" value="P:protein insertion into membrane"/>
    <property type="evidence" value="ECO:0007669"/>
    <property type="project" value="TreeGrafter"/>
</dbReference>
<feature type="transmembrane region" description="Helical" evidence="10">
    <location>
        <begin position="373"/>
        <end position="390"/>
    </location>
</feature>
<gene>
    <name evidence="13" type="ORF">SAMN02745199_0421</name>
</gene>
<dbReference type="GO" id="GO:0015031">
    <property type="term" value="P:protein transport"/>
    <property type="evidence" value="ECO:0007669"/>
    <property type="project" value="UniProtKB-KW"/>
</dbReference>
<dbReference type="PANTHER" id="PTHR12428">
    <property type="entry name" value="OXA1"/>
    <property type="match status" value="1"/>
</dbReference>
<evidence type="ECO:0000313" key="14">
    <source>
        <dbReference type="Proteomes" id="UP000242592"/>
    </source>
</evidence>
<evidence type="ECO:0000256" key="10">
    <source>
        <dbReference type="SAM" id="Phobius"/>
    </source>
</evidence>
<dbReference type="PANTHER" id="PTHR12428:SF65">
    <property type="entry name" value="CYTOCHROME C OXIDASE ASSEMBLY PROTEIN COX18, MITOCHONDRIAL"/>
    <property type="match status" value="1"/>
</dbReference>
<dbReference type="PRINTS" id="PR00701">
    <property type="entry name" value="60KDINNERMP"/>
</dbReference>
<keyword evidence="11" id="KW-0732">Signal</keyword>
<comment type="subcellular location">
    <subcellularLocation>
        <location evidence="1">Cell membrane</location>
        <topology evidence="1">Multi-pass membrane protein</topology>
    </subcellularLocation>
    <subcellularLocation>
        <location evidence="9">Membrane</location>
        <topology evidence="9">Multi-pass membrane protein</topology>
    </subcellularLocation>
</comment>
<accession>A0A1M5RBC0</accession>
<proteinExistence type="inferred from homology"/>
<evidence type="ECO:0000256" key="4">
    <source>
        <dbReference type="ARBA" id="ARBA00022692"/>
    </source>
</evidence>
<evidence type="ECO:0000256" key="9">
    <source>
        <dbReference type="RuleBase" id="RU003945"/>
    </source>
</evidence>
<name>A0A1M5RBC0_9BACT</name>
<keyword evidence="7 10" id="KW-0472">Membrane</keyword>
<dbReference type="InterPro" id="IPR047196">
    <property type="entry name" value="YidC_ALB_C"/>
</dbReference>
<evidence type="ECO:0000256" key="3">
    <source>
        <dbReference type="ARBA" id="ARBA00022475"/>
    </source>
</evidence>
<dbReference type="EMBL" id="FQXN01000001">
    <property type="protein sequence ID" value="SHH23113.1"/>
    <property type="molecule type" value="Genomic_DNA"/>
</dbReference>
<dbReference type="OrthoDB" id="9780552at2"/>
<evidence type="ECO:0000256" key="11">
    <source>
        <dbReference type="SAM" id="SignalP"/>
    </source>
</evidence>
<keyword evidence="4 9" id="KW-0812">Transmembrane</keyword>
<comment type="similarity">
    <text evidence="9">Belongs to the OXA1/ALB3/YidC family.</text>
</comment>
<evidence type="ECO:0000256" key="6">
    <source>
        <dbReference type="ARBA" id="ARBA00022989"/>
    </source>
</evidence>
<dbReference type="GO" id="GO:0032977">
    <property type="term" value="F:membrane insertase activity"/>
    <property type="evidence" value="ECO:0007669"/>
    <property type="project" value="InterPro"/>
</dbReference>
<evidence type="ECO:0000256" key="2">
    <source>
        <dbReference type="ARBA" id="ARBA00022448"/>
    </source>
</evidence>
<keyword evidence="14" id="KW-1185">Reference proteome</keyword>
<feature type="domain" description="Membrane insertase YidC/Oxa/ALB C-terminal" evidence="12">
    <location>
        <begin position="237"/>
        <end position="415"/>
    </location>
</feature>
<dbReference type="Pfam" id="PF02096">
    <property type="entry name" value="60KD_IMP"/>
    <property type="match status" value="1"/>
</dbReference>
<feature type="transmembrane region" description="Helical" evidence="10">
    <location>
        <begin position="302"/>
        <end position="322"/>
    </location>
</feature>
<dbReference type="InterPro" id="IPR001708">
    <property type="entry name" value="YidC/ALB3/OXA1/COX18"/>
</dbReference>
<keyword evidence="3" id="KW-1003">Cell membrane</keyword>
<feature type="signal peptide" evidence="11">
    <location>
        <begin position="1"/>
        <end position="20"/>
    </location>
</feature>
<evidence type="ECO:0000259" key="12">
    <source>
        <dbReference type="Pfam" id="PF02096"/>
    </source>
</evidence>
<feature type="transmembrane region" description="Helical" evidence="10">
    <location>
        <begin position="237"/>
        <end position="256"/>
    </location>
</feature>
<dbReference type="Proteomes" id="UP000242592">
    <property type="component" value="Unassembled WGS sequence"/>
</dbReference>
<dbReference type="NCBIfam" id="TIGR03592">
    <property type="entry name" value="yidC_oxa1_cterm"/>
    <property type="match status" value="1"/>
</dbReference>
<evidence type="ECO:0000256" key="7">
    <source>
        <dbReference type="ARBA" id="ARBA00023136"/>
    </source>
</evidence>
<feature type="transmembrane region" description="Helical" evidence="10">
    <location>
        <begin position="349"/>
        <end position="366"/>
    </location>
</feature>
<evidence type="ECO:0000313" key="13">
    <source>
        <dbReference type="EMBL" id="SHH23113.1"/>
    </source>
</evidence>